<keyword evidence="2" id="KW-1185">Reference proteome</keyword>
<evidence type="ECO:0000313" key="1">
    <source>
        <dbReference type="EMBL" id="KAJ8420648.1"/>
    </source>
</evidence>
<gene>
    <name evidence="1" type="ORF">Cgig2_027321</name>
</gene>
<dbReference type="OrthoDB" id="1694156at2759"/>
<proteinExistence type="predicted"/>
<evidence type="ECO:0008006" key="3">
    <source>
        <dbReference type="Google" id="ProtNLM"/>
    </source>
</evidence>
<dbReference type="AlphaFoldDB" id="A0A9Q1JIW6"/>
<dbReference type="EMBL" id="JAKOGI010003261">
    <property type="protein sequence ID" value="KAJ8420648.1"/>
    <property type="molecule type" value="Genomic_DNA"/>
</dbReference>
<sequence>MYCNLLKEQQQLYRTVCRASIYLKPHDQARLNQLDTMSTDMWESVENGLKYNVRNKDAVVAALSRTPEYSDACSSHDCGVFVMVFMNVLSMRTEDLCLTSALGPQFGCKLKVRLADDVEGDVHGQLWSLYQLFGGFCVVFGFANRNDIIFYGWKSLVQVGSHQVEDCYNLNSQHQESTSTVHGMASNYEDSVPIDIDSNGEDVAEVDSKEAHRSTTIQIRAYKP</sequence>
<accession>A0A9Q1JIW6</accession>
<comment type="caution">
    <text evidence="1">The sequence shown here is derived from an EMBL/GenBank/DDBJ whole genome shotgun (WGS) entry which is preliminary data.</text>
</comment>
<evidence type="ECO:0000313" key="2">
    <source>
        <dbReference type="Proteomes" id="UP001153076"/>
    </source>
</evidence>
<reference evidence="1" key="1">
    <citation type="submission" date="2022-04" db="EMBL/GenBank/DDBJ databases">
        <title>Carnegiea gigantea Genome sequencing and assembly v2.</title>
        <authorList>
            <person name="Copetti D."/>
            <person name="Sanderson M.J."/>
            <person name="Burquez A."/>
            <person name="Wojciechowski M.F."/>
        </authorList>
    </citation>
    <scope>NUCLEOTIDE SEQUENCE</scope>
    <source>
        <strain evidence="1">SGP5-SGP5p</strain>
        <tissue evidence="1">Aerial part</tissue>
    </source>
</reference>
<protein>
    <recommendedName>
        <fullName evidence="3">Ubiquitin-like protease family profile domain-containing protein</fullName>
    </recommendedName>
</protein>
<dbReference type="Proteomes" id="UP001153076">
    <property type="component" value="Unassembled WGS sequence"/>
</dbReference>
<organism evidence="1 2">
    <name type="scientific">Carnegiea gigantea</name>
    <dbReference type="NCBI Taxonomy" id="171969"/>
    <lineage>
        <taxon>Eukaryota</taxon>
        <taxon>Viridiplantae</taxon>
        <taxon>Streptophyta</taxon>
        <taxon>Embryophyta</taxon>
        <taxon>Tracheophyta</taxon>
        <taxon>Spermatophyta</taxon>
        <taxon>Magnoliopsida</taxon>
        <taxon>eudicotyledons</taxon>
        <taxon>Gunneridae</taxon>
        <taxon>Pentapetalae</taxon>
        <taxon>Caryophyllales</taxon>
        <taxon>Cactineae</taxon>
        <taxon>Cactaceae</taxon>
        <taxon>Cactoideae</taxon>
        <taxon>Echinocereeae</taxon>
        <taxon>Carnegiea</taxon>
    </lineage>
</organism>
<name>A0A9Q1JIW6_9CARY</name>